<evidence type="ECO:0000313" key="13">
    <source>
        <dbReference type="Proteomes" id="UP000229166"/>
    </source>
</evidence>
<dbReference type="HAMAP" id="MF_02007">
    <property type="entry name" value="Tyr_tRNA_synth_type2"/>
    <property type="match status" value="1"/>
</dbReference>
<dbReference type="AlphaFoldDB" id="A0A2M7UUU2"/>
<proteinExistence type="inferred from homology"/>
<dbReference type="Pfam" id="PF00579">
    <property type="entry name" value="tRNA-synt_1b"/>
    <property type="match status" value="1"/>
</dbReference>
<comment type="catalytic activity">
    <reaction evidence="8 9">
        <text>tRNA(Tyr) + L-tyrosine + ATP = L-tyrosyl-tRNA(Tyr) + AMP + diphosphate + H(+)</text>
        <dbReference type="Rhea" id="RHEA:10220"/>
        <dbReference type="Rhea" id="RHEA-COMP:9706"/>
        <dbReference type="Rhea" id="RHEA-COMP:9707"/>
        <dbReference type="ChEBI" id="CHEBI:15378"/>
        <dbReference type="ChEBI" id="CHEBI:30616"/>
        <dbReference type="ChEBI" id="CHEBI:33019"/>
        <dbReference type="ChEBI" id="CHEBI:58315"/>
        <dbReference type="ChEBI" id="CHEBI:78442"/>
        <dbReference type="ChEBI" id="CHEBI:78536"/>
        <dbReference type="ChEBI" id="CHEBI:456215"/>
        <dbReference type="EC" id="6.1.1.1"/>
    </reaction>
</comment>
<dbReference type="InterPro" id="IPR002942">
    <property type="entry name" value="S4_RNA-bd"/>
</dbReference>
<evidence type="ECO:0000256" key="2">
    <source>
        <dbReference type="ARBA" id="ARBA00022598"/>
    </source>
</evidence>
<evidence type="ECO:0000256" key="5">
    <source>
        <dbReference type="ARBA" id="ARBA00022884"/>
    </source>
</evidence>
<dbReference type="InterPro" id="IPR002307">
    <property type="entry name" value="Tyr-tRNA-ligase"/>
</dbReference>
<dbReference type="SMART" id="SM00363">
    <property type="entry name" value="S4"/>
    <property type="match status" value="1"/>
</dbReference>
<keyword evidence="5 10" id="KW-0694">RNA-binding</keyword>
<dbReference type="PROSITE" id="PS50889">
    <property type="entry name" value="S4"/>
    <property type="match status" value="1"/>
</dbReference>
<dbReference type="Gene3D" id="1.10.240.10">
    <property type="entry name" value="Tyrosyl-Transfer RNA Synthetase"/>
    <property type="match status" value="1"/>
</dbReference>
<dbReference type="PROSITE" id="PS00178">
    <property type="entry name" value="AA_TRNA_LIGASE_I"/>
    <property type="match status" value="1"/>
</dbReference>
<dbReference type="Gene3D" id="3.40.50.620">
    <property type="entry name" value="HUPs"/>
    <property type="match status" value="1"/>
</dbReference>
<comment type="similarity">
    <text evidence="9">Belongs to the class-I aminoacyl-tRNA synthetase family. TyrS type 2 subfamily.</text>
</comment>
<dbReference type="GO" id="GO:0003723">
    <property type="term" value="F:RNA binding"/>
    <property type="evidence" value="ECO:0007669"/>
    <property type="project" value="UniProtKB-KW"/>
</dbReference>
<organism evidence="12 13">
    <name type="scientific">Candidatus Nealsonbacteria bacterium CG_4_10_14_0_2_um_filter_40_15</name>
    <dbReference type="NCBI Taxonomy" id="1974682"/>
    <lineage>
        <taxon>Bacteria</taxon>
        <taxon>Candidatus Nealsoniibacteriota</taxon>
    </lineage>
</organism>
<dbReference type="GO" id="GO:0006437">
    <property type="term" value="P:tyrosyl-tRNA aminoacylation"/>
    <property type="evidence" value="ECO:0007669"/>
    <property type="project" value="UniProtKB-UniRule"/>
</dbReference>
<gene>
    <name evidence="9" type="primary">tyrS</name>
    <name evidence="12" type="ORF">COX92_00695</name>
</gene>
<dbReference type="InterPro" id="IPR014729">
    <property type="entry name" value="Rossmann-like_a/b/a_fold"/>
</dbReference>
<dbReference type="Pfam" id="PF01479">
    <property type="entry name" value="S4"/>
    <property type="match status" value="1"/>
</dbReference>
<evidence type="ECO:0000256" key="3">
    <source>
        <dbReference type="ARBA" id="ARBA00022741"/>
    </source>
</evidence>
<comment type="function">
    <text evidence="9">Catalyzes the attachment of tyrosine to tRNA(Tyr) in a two-step reaction: tyrosine is first activated by ATP to form Tyr-AMP and then transferred to the acceptor end of tRNA(Tyr).</text>
</comment>
<dbReference type="PANTHER" id="PTHR11766">
    <property type="entry name" value="TYROSYL-TRNA SYNTHETASE"/>
    <property type="match status" value="1"/>
</dbReference>
<dbReference type="CDD" id="cd00165">
    <property type="entry name" value="S4"/>
    <property type="match status" value="1"/>
</dbReference>
<dbReference type="CDD" id="cd00805">
    <property type="entry name" value="TyrRS_core"/>
    <property type="match status" value="1"/>
</dbReference>
<dbReference type="PANTHER" id="PTHR11766:SF1">
    <property type="entry name" value="TYROSINE--TRNA LIGASE"/>
    <property type="match status" value="1"/>
</dbReference>
<evidence type="ECO:0000313" key="12">
    <source>
        <dbReference type="EMBL" id="PIZ87663.1"/>
    </source>
</evidence>
<comment type="caution">
    <text evidence="12">The sequence shown here is derived from an EMBL/GenBank/DDBJ whole genome shotgun (WGS) entry which is preliminary data.</text>
</comment>
<dbReference type="Proteomes" id="UP000229166">
    <property type="component" value="Unassembled WGS sequence"/>
</dbReference>
<evidence type="ECO:0000256" key="9">
    <source>
        <dbReference type="HAMAP-Rule" id="MF_02007"/>
    </source>
</evidence>
<feature type="short sequence motif" description="'HIGH' region" evidence="9">
    <location>
        <begin position="45"/>
        <end position="54"/>
    </location>
</feature>
<protein>
    <recommendedName>
        <fullName evidence="9">Tyrosine--tRNA ligase</fullName>
        <ecNumber evidence="9">6.1.1.1</ecNumber>
    </recommendedName>
    <alternativeName>
        <fullName evidence="9">Tyrosyl-tRNA synthetase</fullName>
        <shortName evidence="9">TyrRS</shortName>
    </alternativeName>
</protein>
<evidence type="ECO:0000256" key="8">
    <source>
        <dbReference type="ARBA" id="ARBA00048248"/>
    </source>
</evidence>
<dbReference type="GO" id="GO:0005524">
    <property type="term" value="F:ATP binding"/>
    <property type="evidence" value="ECO:0007669"/>
    <property type="project" value="UniProtKB-UniRule"/>
</dbReference>
<keyword evidence="6 9" id="KW-0648">Protein biosynthesis</keyword>
<name>A0A2M7UUU2_9BACT</name>
<keyword evidence="1 9" id="KW-0963">Cytoplasm</keyword>
<evidence type="ECO:0000256" key="6">
    <source>
        <dbReference type="ARBA" id="ARBA00022917"/>
    </source>
</evidence>
<dbReference type="Gene3D" id="3.10.290.10">
    <property type="entry name" value="RNA-binding S4 domain"/>
    <property type="match status" value="1"/>
</dbReference>
<evidence type="ECO:0000256" key="10">
    <source>
        <dbReference type="PROSITE-ProRule" id="PRU00182"/>
    </source>
</evidence>
<dbReference type="PRINTS" id="PR01040">
    <property type="entry name" value="TRNASYNTHTYR"/>
</dbReference>
<evidence type="ECO:0000256" key="4">
    <source>
        <dbReference type="ARBA" id="ARBA00022840"/>
    </source>
</evidence>
<dbReference type="InterPro" id="IPR002305">
    <property type="entry name" value="aa-tRNA-synth_Ic"/>
</dbReference>
<evidence type="ECO:0000256" key="1">
    <source>
        <dbReference type="ARBA" id="ARBA00022490"/>
    </source>
</evidence>
<reference evidence="13" key="1">
    <citation type="submission" date="2017-09" db="EMBL/GenBank/DDBJ databases">
        <title>Depth-based differentiation of microbial function through sediment-hosted aquifers and enrichment of novel symbionts in the deep terrestrial subsurface.</title>
        <authorList>
            <person name="Probst A.J."/>
            <person name="Ladd B."/>
            <person name="Jarett J.K."/>
            <person name="Geller-Mcgrath D.E."/>
            <person name="Sieber C.M.K."/>
            <person name="Emerson J.B."/>
            <person name="Anantharaman K."/>
            <person name="Thomas B.C."/>
            <person name="Malmstrom R."/>
            <person name="Stieglmeier M."/>
            <person name="Klingl A."/>
            <person name="Woyke T."/>
            <person name="Ryan C.M."/>
            <person name="Banfield J.F."/>
        </authorList>
    </citation>
    <scope>NUCLEOTIDE SEQUENCE [LARGE SCALE GENOMIC DNA]</scope>
</reference>
<dbReference type="EC" id="6.1.1.1" evidence="9"/>
<keyword evidence="3 9" id="KW-0547">Nucleotide-binding</keyword>
<dbReference type="SUPFAM" id="SSF52374">
    <property type="entry name" value="Nucleotidylyl transferase"/>
    <property type="match status" value="1"/>
</dbReference>
<sequence>MKIVADRKKIKTLLSKAVNEIINEDSLKAKLKSGKILRVKLGIDPTAPDIHLGHTVSLIKLKQFQELGHKAVLIIGNFTATIGDPAGRLESRKLLSSQIVEKNLKTYLNQIAKIIDIKKTEIRYNNDWFGKMTPKELFFLTFQVTIQQLIEREDFQKRIKSNQAITLAEILYPLFQGYDSVMVKADVEIGGEDQKINLLMGRRVQRAYKMPEQDILTTWLIEGTDGAKKMSKSSGNYIGITEKPNTMFGKAMSIPDSLIIKYFRALTVMADSEIDEFEMGLKSKKTNPRDIKAKLAHEIVRMYHGEKSAKEAEEEFNKVFRKHELPEKIPIVTLKKGSYGAIDLLLKLNLVKSKGEARRLASERAVKINGKAVKDPKTKIDVASGLVVQIGRKRFVKIEIK</sequence>
<dbReference type="InterPro" id="IPR024108">
    <property type="entry name" value="Tyr-tRNA-ligase_bac_2"/>
</dbReference>
<evidence type="ECO:0000256" key="7">
    <source>
        <dbReference type="ARBA" id="ARBA00023146"/>
    </source>
</evidence>
<keyword evidence="2 9" id="KW-0436">Ligase</keyword>
<feature type="domain" description="RNA-binding S4" evidence="11">
    <location>
        <begin position="340"/>
        <end position="401"/>
    </location>
</feature>
<feature type="short sequence motif" description="'KMSKS' region" evidence="9">
    <location>
        <begin position="229"/>
        <end position="233"/>
    </location>
</feature>
<dbReference type="InterPro" id="IPR024088">
    <property type="entry name" value="Tyr-tRNA-ligase_bac-type"/>
</dbReference>
<dbReference type="GO" id="GO:0004831">
    <property type="term" value="F:tyrosine-tRNA ligase activity"/>
    <property type="evidence" value="ECO:0007669"/>
    <property type="project" value="UniProtKB-UniRule"/>
</dbReference>
<dbReference type="GO" id="GO:0005829">
    <property type="term" value="C:cytosol"/>
    <property type="evidence" value="ECO:0007669"/>
    <property type="project" value="TreeGrafter"/>
</dbReference>
<evidence type="ECO:0000259" key="11">
    <source>
        <dbReference type="SMART" id="SM00363"/>
    </source>
</evidence>
<dbReference type="EMBL" id="PFOZ01000013">
    <property type="protein sequence ID" value="PIZ87663.1"/>
    <property type="molecule type" value="Genomic_DNA"/>
</dbReference>
<keyword evidence="4 9" id="KW-0067">ATP-binding</keyword>
<dbReference type="InterPro" id="IPR036986">
    <property type="entry name" value="S4_RNA-bd_sf"/>
</dbReference>
<comment type="subunit">
    <text evidence="9">Homodimer.</text>
</comment>
<comment type="subcellular location">
    <subcellularLocation>
        <location evidence="9">Cytoplasm</location>
    </subcellularLocation>
</comment>
<dbReference type="SUPFAM" id="SSF55174">
    <property type="entry name" value="Alpha-L RNA-binding motif"/>
    <property type="match status" value="1"/>
</dbReference>
<feature type="binding site" evidence="9">
    <location>
        <position position="232"/>
    </location>
    <ligand>
        <name>ATP</name>
        <dbReference type="ChEBI" id="CHEBI:30616"/>
    </ligand>
</feature>
<dbReference type="FunFam" id="1.10.240.10:FF:000006">
    <property type="entry name" value="Tyrosine--tRNA ligase"/>
    <property type="match status" value="1"/>
</dbReference>
<dbReference type="InterPro" id="IPR001412">
    <property type="entry name" value="aa-tRNA-synth_I_CS"/>
</dbReference>
<accession>A0A2M7UUU2</accession>
<dbReference type="NCBIfam" id="TIGR00234">
    <property type="entry name" value="tyrS"/>
    <property type="match status" value="1"/>
</dbReference>
<keyword evidence="7 9" id="KW-0030">Aminoacyl-tRNA synthetase</keyword>